<dbReference type="Proteomes" id="UP001345219">
    <property type="component" value="Chromosome 5"/>
</dbReference>
<proteinExistence type="predicted"/>
<accession>A0AAN7QBV1</accession>
<comment type="caution">
    <text evidence="1">The sequence shown here is derived from an EMBL/GenBank/DDBJ whole genome shotgun (WGS) entry which is preliminary data.</text>
</comment>
<dbReference type="EMBL" id="JAXIOK010000010">
    <property type="protein sequence ID" value="KAK4760625.1"/>
    <property type="molecule type" value="Genomic_DNA"/>
</dbReference>
<evidence type="ECO:0000313" key="1">
    <source>
        <dbReference type="EMBL" id="KAK4760625.1"/>
    </source>
</evidence>
<reference evidence="1 2" key="1">
    <citation type="journal article" date="2023" name="Hortic Res">
        <title>Pangenome of water caltrop reveals structural variations and asymmetric subgenome divergence after allopolyploidization.</title>
        <authorList>
            <person name="Zhang X."/>
            <person name="Chen Y."/>
            <person name="Wang L."/>
            <person name="Yuan Y."/>
            <person name="Fang M."/>
            <person name="Shi L."/>
            <person name="Lu R."/>
            <person name="Comes H.P."/>
            <person name="Ma Y."/>
            <person name="Chen Y."/>
            <person name="Huang G."/>
            <person name="Zhou Y."/>
            <person name="Zheng Z."/>
            <person name="Qiu Y."/>
        </authorList>
    </citation>
    <scope>NUCLEOTIDE SEQUENCE [LARGE SCALE GENOMIC DNA]</scope>
    <source>
        <tissue evidence="1">Roots</tissue>
    </source>
</reference>
<dbReference type="AlphaFoldDB" id="A0AAN7QBV1"/>
<keyword evidence="2" id="KW-1185">Reference proteome</keyword>
<gene>
    <name evidence="1" type="ORF">SAY87_005518</name>
</gene>
<name>A0AAN7QBV1_9MYRT</name>
<protein>
    <submittedName>
        <fullName evidence="1">Uncharacterized protein</fullName>
    </submittedName>
</protein>
<evidence type="ECO:0000313" key="2">
    <source>
        <dbReference type="Proteomes" id="UP001345219"/>
    </source>
</evidence>
<organism evidence="1 2">
    <name type="scientific">Trapa incisa</name>
    <dbReference type="NCBI Taxonomy" id="236973"/>
    <lineage>
        <taxon>Eukaryota</taxon>
        <taxon>Viridiplantae</taxon>
        <taxon>Streptophyta</taxon>
        <taxon>Embryophyta</taxon>
        <taxon>Tracheophyta</taxon>
        <taxon>Spermatophyta</taxon>
        <taxon>Magnoliopsida</taxon>
        <taxon>eudicotyledons</taxon>
        <taxon>Gunneridae</taxon>
        <taxon>Pentapetalae</taxon>
        <taxon>rosids</taxon>
        <taxon>malvids</taxon>
        <taxon>Myrtales</taxon>
        <taxon>Lythraceae</taxon>
        <taxon>Trapa</taxon>
    </lineage>
</organism>
<sequence length="101" mass="11419">MLITASTLQCYLRLETCPRSIQQIDQVKKMEFADSTRNRVAGNEHFEPLRAVKRHHNQAGVDATMTPRLKYCTATTATRFKPRAHYAPCQVVVSIGRGVQC</sequence>